<evidence type="ECO:0000256" key="1">
    <source>
        <dbReference type="ARBA" id="ARBA00004123"/>
    </source>
</evidence>
<name>A0ABM1NJ47_NICVS</name>
<dbReference type="Pfam" id="PF00569">
    <property type="entry name" value="ZZ"/>
    <property type="match status" value="1"/>
</dbReference>
<dbReference type="InterPro" id="IPR043145">
    <property type="entry name" value="Znf_ZZ_sf"/>
</dbReference>
<proteinExistence type="predicted"/>
<feature type="region of interest" description="Disordered" evidence="6">
    <location>
        <begin position="356"/>
        <end position="414"/>
    </location>
</feature>
<keyword evidence="3 5" id="KW-0863">Zinc-finger</keyword>
<feature type="compositionally biased region" description="Low complexity" evidence="6">
    <location>
        <begin position="356"/>
        <end position="369"/>
    </location>
</feature>
<accession>A0ABM1NJ47</accession>
<dbReference type="Pfam" id="PF00249">
    <property type="entry name" value="Myb_DNA-binding"/>
    <property type="match status" value="1"/>
</dbReference>
<keyword evidence="2" id="KW-0479">Metal-binding</keyword>
<protein>
    <submittedName>
        <fullName evidence="11">Uncharacterized protein LOC108569700</fullName>
    </submittedName>
</protein>
<feature type="domain" description="ZZ-type" evidence="8">
    <location>
        <begin position="293"/>
        <end position="352"/>
    </location>
</feature>
<dbReference type="SUPFAM" id="SSF46689">
    <property type="entry name" value="Homeodomain-like"/>
    <property type="match status" value="1"/>
</dbReference>
<evidence type="ECO:0000259" key="8">
    <source>
        <dbReference type="PROSITE" id="PS50135"/>
    </source>
</evidence>
<dbReference type="RefSeq" id="XP_017786847.1">
    <property type="nucleotide sequence ID" value="XM_017931358.1"/>
</dbReference>
<sequence length="464" mass="53177">MSDNENDLFNFESDHLALRGNRDYSETLKTMFVLEAQRQQAIKDYNRVIKLKNECLEDPLLCVQKLREGDLGVPNMQILAEIPKINWSKFNIKVPQQYLKQITNDFMNKDVRMEEKDNKIRSSSWTTEEQRKLDELLIKYPPEEMESKRIRKIANELGTRTQKQVSSRLQKYYLKLVKAGLPVPGRLPKSRSHDKKSSFKSKRFGKHAYMKPSTFFPDLDIPVVMNECEDAPGPSQASKLPDPNTSNYLLSNNYHEDKSEPVKSDVDIQLDLLKKIRLEKMYEESDGYQKFQHYGYKCDYCEEDPIEGSRWHCTNCSSDSVDYCTDCMMSQLYSETPHSLSHKFIIVRSDKEIVNSSSSDVDSQSGESSAKNDECSNFSTSESSESEDESPPPPPQVAETVVSPPKQHQFTESSDFSLKISESCPVNIFETGDDTSMNNGNGIKLTDSQRVSYNYLHSSLLLDS</sequence>
<evidence type="ECO:0000259" key="9">
    <source>
        <dbReference type="PROSITE" id="PS51294"/>
    </source>
</evidence>
<comment type="subcellular location">
    <subcellularLocation>
        <location evidence="1">Nucleus</location>
    </subcellularLocation>
</comment>
<dbReference type="Proteomes" id="UP000695000">
    <property type="component" value="Unplaced"/>
</dbReference>
<dbReference type="InterPro" id="IPR017930">
    <property type="entry name" value="Myb_dom"/>
</dbReference>
<keyword evidence="4" id="KW-0862">Zinc</keyword>
<evidence type="ECO:0000256" key="6">
    <source>
        <dbReference type="SAM" id="MobiDB-lite"/>
    </source>
</evidence>
<dbReference type="Gene3D" id="1.10.10.60">
    <property type="entry name" value="Homeodomain-like"/>
    <property type="match status" value="1"/>
</dbReference>
<dbReference type="Gene3D" id="3.30.60.90">
    <property type="match status" value="1"/>
</dbReference>
<evidence type="ECO:0000256" key="3">
    <source>
        <dbReference type="ARBA" id="ARBA00022771"/>
    </source>
</evidence>
<dbReference type="InterPro" id="IPR009057">
    <property type="entry name" value="Homeodomain-like_sf"/>
</dbReference>
<dbReference type="GeneID" id="108569700"/>
<dbReference type="InterPro" id="IPR037830">
    <property type="entry name" value="ZZZ3"/>
</dbReference>
<dbReference type="CDD" id="cd00167">
    <property type="entry name" value="SANT"/>
    <property type="match status" value="1"/>
</dbReference>
<dbReference type="InterPro" id="IPR001005">
    <property type="entry name" value="SANT/Myb"/>
</dbReference>
<dbReference type="PANTHER" id="PTHR22705:SF0">
    <property type="entry name" value="ZZ-TYPE ZINC FINGER-CONTAINING PROTEIN 3"/>
    <property type="match status" value="1"/>
</dbReference>
<evidence type="ECO:0000313" key="11">
    <source>
        <dbReference type="RefSeq" id="XP_017786847.1"/>
    </source>
</evidence>
<keyword evidence="10" id="KW-1185">Reference proteome</keyword>
<dbReference type="PROSITE" id="PS50135">
    <property type="entry name" value="ZF_ZZ_2"/>
    <property type="match status" value="1"/>
</dbReference>
<evidence type="ECO:0000256" key="4">
    <source>
        <dbReference type="ARBA" id="ARBA00022833"/>
    </source>
</evidence>
<dbReference type="SUPFAM" id="SSF57850">
    <property type="entry name" value="RING/U-box"/>
    <property type="match status" value="1"/>
</dbReference>
<feature type="domain" description="HTH myb-type" evidence="9">
    <location>
        <begin position="117"/>
        <end position="177"/>
    </location>
</feature>
<dbReference type="InterPro" id="IPR000433">
    <property type="entry name" value="Znf_ZZ"/>
</dbReference>
<organism evidence="10 11">
    <name type="scientific">Nicrophorus vespilloides</name>
    <name type="common">Boreal carrion beetle</name>
    <dbReference type="NCBI Taxonomy" id="110193"/>
    <lineage>
        <taxon>Eukaryota</taxon>
        <taxon>Metazoa</taxon>
        <taxon>Ecdysozoa</taxon>
        <taxon>Arthropoda</taxon>
        <taxon>Hexapoda</taxon>
        <taxon>Insecta</taxon>
        <taxon>Pterygota</taxon>
        <taxon>Neoptera</taxon>
        <taxon>Endopterygota</taxon>
        <taxon>Coleoptera</taxon>
        <taxon>Polyphaga</taxon>
        <taxon>Staphyliniformia</taxon>
        <taxon>Silphidae</taxon>
        <taxon>Nicrophorinae</taxon>
        <taxon>Nicrophorus</taxon>
    </lineage>
</organism>
<dbReference type="PROSITE" id="PS51294">
    <property type="entry name" value="HTH_MYB"/>
    <property type="match status" value="1"/>
</dbReference>
<gene>
    <name evidence="11" type="primary">LOC108569700</name>
</gene>
<reference evidence="11" key="1">
    <citation type="submission" date="2025-08" db="UniProtKB">
        <authorList>
            <consortium name="RefSeq"/>
        </authorList>
    </citation>
    <scope>IDENTIFICATION</scope>
    <source>
        <tissue evidence="11">Whole Larva</tissue>
    </source>
</reference>
<dbReference type="PANTHER" id="PTHR22705">
    <property type="entry name" value="ZINC FINGER, ZZ DOMAIN CONTAINING 3"/>
    <property type="match status" value="1"/>
</dbReference>
<feature type="domain" description="Myb-like" evidence="7">
    <location>
        <begin position="117"/>
        <end position="173"/>
    </location>
</feature>
<dbReference type="PROSITE" id="PS50090">
    <property type="entry name" value="MYB_LIKE"/>
    <property type="match status" value="1"/>
</dbReference>
<dbReference type="SMART" id="SM00717">
    <property type="entry name" value="SANT"/>
    <property type="match status" value="1"/>
</dbReference>
<evidence type="ECO:0000313" key="10">
    <source>
        <dbReference type="Proteomes" id="UP000695000"/>
    </source>
</evidence>
<evidence type="ECO:0000259" key="7">
    <source>
        <dbReference type="PROSITE" id="PS50090"/>
    </source>
</evidence>
<evidence type="ECO:0000256" key="2">
    <source>
        <dbReference type="ARBA" id="ARBA00022723"/>
    </source>
</evidence>
<evidence type="ECO:0000256" key="5">
    <source>
        <dbReference type="PROSITE-ProRule" id="PRU00228"/>
    </source>
</evidence>